<comment type="caution">
    <text evidence="3">The sequence shown here is derived from an EMBL/GenBank/DDBJ whole genome shotgun (WGS) entry which is preliminary data.</text>
</comment>
<feature type="compositionally biased region" description="Low complexity" evidence="1">
    <location>
        <begin position="379"/>
        <end position="389"/>
    </location>
</feature>
<evidence type="ECO:0000259" key="2">
    <source>
        <dbReference type="PROSITE" id="PS51782"/>
    </source>
</evidence>
<gene>
    <name evidence="3" type="ORF">AAT19DRAFT_13487</name>
</gene>
<feature type="compositionally biased region" description="Pro residues" evidence="1">
    <location>
        <begin position="412"/>
        <end position="425"/>
    </location>
</feature>
<feature type="compositionally biased region" description="Low complexity" evidence="1">
    <location>
        <begin position="351"/>
        <end position="372"/>
    </location>
</feature>
<feature type="domain" description="LysM" evidence="2">
    <location>
        <begin position="166"/>
        <end position="210"/>
    </location>
</feature>
<dbReference type="SMART" id="SM00257">
    <property type="entry name" value="LysM"/>
    <property type="match status" value="1"/>
</dbReference>
<evidence type="ECO:0000313" key="4">
    <source>
        <dbReference type="Proteomes" id="UP000239560"/>
    </source>
</evidence>
<proteinExistence type="predicted"/>
<dbReference type="Pfam" id="PF01476">
    <property type="entry name" value="LysM"/>
    <property type="match status" value="1"/>
</dbReference>
<evidence type="ECO:0000313" key="3">
    <source>
        <dbReference type="EMBL" id="PRQ76465.1"/>
    </source>
</evidence>
<sequence length="583" mass="60462">MTATRPSRSSTPTSHPLIHQPHTDPLPTASSSSLLVSPTVSRPPSPLLVSRASTPNGAGSSGGGGIRSRRSPLPHPTTLAEVESAAATSSVGTGSLVGGLVEPDVTRPSLRRATNDALGVLDGVRGEADDGRGEGYVLKTDRKGKGKAREYARTNGAGGTKEREVIVHKVQKTDTFASISLQYGITPQALRTSNRLWPSDPLFLRSELLIPLDLCNLPSSSFGVERIAREENGDLTVWEKRAREGGRLGDAAERERREGEVVSPLARRASPIAGLADVDRGFGRDGAAENEFLSVWEEEVTATQPPLTPDIVAPVHAGPSSFGTVAAPTATVSARPSIDDDRPLSIEEIVSRTVSPSFSTSASTTTPSTSFSPEPPASPGSASPSGESALAKRTLRIARLPASDLAFFPAPTSHPPSPKKPPPSARVPSRPSKATSESLFFGPLTDSLTSSLSSLGLDKYLPSASSSSSSSAIRLPPSPASERGRRRKSGWGLLDFGAEEDEAFTASGSAGGAGDYFATGSEAGAGTGRRGKVKKGVNGVVGLEDAETWSRRSTTLDGASANGAGGSAPGRARGDVRDTFGLR</sequence>
<dbReference type="EMBL" id="LCTV02000003">
    <property type="protein sequence ID" value="PRQ76465.1"/>
    <property type="molecule type" value="Genomic_DNA"/>
</dbReference>
<feature type="region of interest" description="Disordered" evidence="1">
    <location>
        <begin position="1"/>
        <end position="92"/>
    </location>
</feature>
<feature type="region of interest" description="Disordered" evidence="1">
    <location>
        <begin position="463"/>
        <end position="488"/>
    </location>
</feature>
<dbReference type="Gene3D" id="3.10.350.10">
    <property type="entry name" value="LysM domain"/>
    <property type="match status" value="1"/>
</dbReference>
<dbReference type="InterPro" id="IPR036779">
    <property type="entry name" value="LysM_dom_sf"/>
</dbReference>
<dbReference type="Proteomes" id="UP000239560">
    <property type="component" value="Unassembled WGS sequence"/>
</dbReference>
<feature type="compositionally biased region" description="Low complexity" evidence="1">
    <location>
        <begin position="463"/>
        <end position="475"/>
    </location>
</feature>
<organism evidence="3 4">
    <name type="scientific">Rhodotorula toruloides</name>
    <name type="common">Yeast</name>
    <name type="synonym">Rhodosporidium toruloides</name>
    <dbReference type="NCBI Taxonomy" id="5286"/>
    <lineage>
        <taxon>Eukaryota</taxon>
        <taxon>Fungi</taxon>
        <taxon>Dikarya</taxon>
        <taxon>Basidiomycota</taxon>
        <taxon>Pucciniomycotina</taxon>
        <taxon>Microbotryomycetes</taxon>
        <taxon>Sporidiobolales</taxon>
        <taxon>Sporidiobolaceae</taxon>
        <taxon>Rhodotorula</taxon>
    </lineage>
</organism>
<dbReference type="PROSITE" id="PS51782">
    <property type="entry name" value="LYSM"/>
    <property type="match status" value="1"/>
</dbReference>
<protein>
    <recommendedName>
        <fullName evidence="2">LysM domain-containing protein</fullName>
    </recommendedName>
</protein>
<dbReference type="PANTHER" id="PTHR20932:SF8">
    <property type="entry name" value="LD22649P"/>
    <property type="match status" value="1"/>
</dbReference>
<feature type="region of interest" description="Disordered" evidence="1">
    <location>
        <begin position="406"/>
        <end position="440"/>
    </location>
</feature>
<feature type="compositionally biased region" description="Low complexity" evidence="1">
    <location>
        <begin position="77"/>
        <end position="92"/>
    </location>
</feature>
<dbReference type="InterPro" id="IPR018392">
    <property type="entry name" value="LysM"/>
</dbReference>
<name>A0A2T0AEN2_RHOTO</name>
<reference evidence="3 4" key="1">
    <citation type="journal article" date="2018" name="Elife">
        <title>Functional genomics of lipid metabolism in the oleaginous yeast Rhodosporidium toruloides.</title>
        <authorList>
            <person name="Coradetti S.T."/>
            <person name="Pinel D."/>
            <person name="Geiselman G."/>
            <person name="Ito M."/>
            <person name="Mondo S."/>
            <person name="Reilly M.C."/>
            <person name="Cheng Y.F."/>
            <person name="Bauer S."/>
            <person name="Grigoriev I."/>
            <person name="Gladden J.M."/>
            <person name="Simmons B.A."/>
            <person name="Brem R."/>
            <person name="Arkin A.P."/>
            <person name="Skerker J.M."/>
        </authorList>
    </citation>
    <scope>NUCLEOTIDE SEQUENCE [LARGE SCALE GENOMIC DNA]</scope>
    <source>
        <strain evidence="3 4">NBRC 0880</strain>
    </source>
</reference>
<feature type="compositionally biased region" description="Low complexity" evidence="1">
    <location>
        <begin position="25"/>
        <end position="40"/>
    </location>
</feature>
<evidence type="ECO:0000256" key="1">
    <source>
        <dbReference type="SAM" id="MobiDB-lite"/>
    </source>
</evidence>
<feature type="region of interest" description="Disordered" evidence="1">
    <location>
        <begin position="550"/>
        <end position="583"/>
    </location>
</feature>
<dbReference type="SUPFAM" id="SSF54106">
    <property type="entry name" value="LysM domain"/>
    <property type="match status" value="1"/>
</dbReference>
<feature type="compositionally biased region" description="Low complexity" evidence="1">
    <location>
        <begin position="1"/>
        <end position="14"/>
    </location>
</feature>
<dbReference type="InterPro" id="IPR045030">
    <property type="entry name" value="LYSM1-4"/>
</dbReference>
<dbReference type="PANTHER" id="PTHR20932">
    <property type="entry name" value="LYSM AND PUTATIVE PEPTIDOGLYCAN-BINDING DOMAIN-CONTAINING PROTEIN"/>
    <property type="match status" value="1"/>
</dbReference>
<accession>A0A2T0AEN2</accession>
<dbReference type="OrthoDB" id="2107166at2759"/>
<feature type="compositionally biased region" description="Basic and acidic residues" evidence="1">
    <location>
        <begin position="572"/>
        <end position="583"/>
    </location>
</feature>
<feature type="region of interest" description="Disordered" evidence="1">
    <location>
        <begin position="350"/>
        <end position="390"/>
    </location>
</feature>
<dbReference type="AlphaFoldDB" id="A0A2T0AEN2"/>
<dbReference type="CDD" id="cd00118">
    <property type="entry name" value="LysM"/>
    <property type="match status" value="1"/>
</dbReference>